<evidence type="ECO:0000313" key="6">
    <source>
        <dbReference type="EMBL" id="HIU22169.1"/>
    </source>
</evidence>
<name>A0A9D1HTN7_9BACT</name>
<dbReference type="NCBIfam" id="NF001764">
    <property type="entry name" value="PRK00504.1"/>
    <property type="match status" value="1"/>
</dbReference>
<evidence type="ECO:0000313" key="7">
    <source>
        <dbReference type="Proteomes" id="UP000824087"/>
    </source>
</evidence>
<protein>
    <recommendedName>
        <fullName evidence="4 5">Large ribosomal subunit protein bL33</fullName>
    </recommendedName>
</protein>
<dbReference type="GO" id="GO:1990904">
    <property type="term" value="C:ribonucleoprotein complex"/>
    <property type="evidence" value="ECO:0007669"/>
    <property type="project" value="UniProtKB-KW"/>
</dbReference>
<comment type="similarity">
    <text evidence="1 5">Belongs to the bacterial ribosomal protein bL33 family.</text>
</comment>
<evidence type="ECO:0000256" key="2">
    <source>
        <dbReference type="ARBA" id="ARBA00022980"/>
    </source>
</evidence>
<dbReference type="GO" id="GO:0003735">
    <property type="term" value="F:structural constituent of ribosome"/>
    <property type="evidence" value="ECO:0007669"/>
    <property type="project" value="InterPro"/>
</dbReference>
<dbReference type="EMBL" id="DVML01000007">
    <property type="protein sequence ID" value="HIU22169.1"/>
    <property type="molecule type" value="Genomic_DNA"/>
</dbReference>
<dbReference type="Proteomes" id="UP000824087">
    <property type="component" value="Unassembled WGS sequence"/>
</dbReference>
<dbReference type="Gene3D" id="2.20.28.120">
    <property type="entry name" value="Ribosomal protein L33"/>
    <property type="match status" value="1"/>
</dbReference>
<dbReference type="InterPro" id="IPR001705">
    <property type="entry name" value="Ribosomal_bL33"/>
</dbReference>
<keyword evidence="2 5" id="KW-0689">Ribosomal protein</keyword>
<dbReference type="NCBIfam" id="NF001860">
    <property type="entry name" value="PRK00595.1"/>
    <property type="match status" value="1"/>
</dbReference>
<dbReference type="SUPFAM" id="SSF57829">
    <property type="entry name" value="Zn-binding ribosomal proteins"/>
    <property type="match status" value="1"/>
</dbReference>
<organism evidence="6 7">
    <name type="scientific">Candidatus Fimihabitans intestinipullorum</name>
    <dbReference type="NCBI Taxonomy" id="2840820"/>
    <lineage>
        <taxon>Bacteria</taxon>
        <taxon>Bacillati</taxon>
        <taxon>Mycoplasmatota</taxon>
        <taxon>Mycoplasmatota incertae sedis</taxon>
        <taxon>Candidatus Fimihabitans</taxon>
    </lineage>
</organism>
<dbReference type="InterPro" id="IPR011332">
    <property type="entry name" value="Ribosomal_zn-bd"/>
</dbReference>
<gene>
    <name evidence="5 6" type="primary">rpmG</name>
    <name evidence="6" type="ORF">IAD49_01170</name>
</gene>
<sequence length="55" mass="6636">MAKKGENRERITLQCTECKRENYRTEKNKKNTTERLELKKYCANCKTTTVHKEKK</sequence>
<dbReference type="GO" id="GO:0006412">
    <property type="term" value="P:translation"/>
    <property type="evidence" value="ECO:0007669"/>
    <property type="project" value="UniProtKB-UniRule"/>
</dbReference>
<dbReference type="GO" id="GO:0005840">
    <property type="term" value="C:ribosome"/>
    <property type="evidence" value="ECO:0007669"/>
    <property type="project" value="UniProtKB-KW"/>
</dbReference>
<dbReference type="PANTHER" id="PTHR43168">
    <property type="entry name" value="50S RIBOSOMAL PROTEIN L33, CHLOROPLASTIC"/>
    <property type="match status" value="1"/>
</dbReference>
<evidence type="ECO:0000256" key="5">
    <source>
        <dbReference type="HAMAP-Rule" id="MF_00294"/>
    </source>
</evidence>
<dbReference type="InterPro" id="IPR018264">
    <property type="entry name" value="Ribosomal_bL33_CS"/>
</dbReference>
<dbReference type="NCBIfam" id="TIGR01023">
    <property type="entry name" value="rpmG_bact"/>
    <property type="match status" value="1"/>
</dbReference>
<accession>A0A9D1HTN7</accession>
<evidence type="ECO:0000256" key="3">
    <source>
        <dbReference type="ARBA" id="ARBA00023274"/>
    </source>
</evidence>
<evidence type="ECO:0000256" key="1">
    <source>
        <dbReference type="ARBA" id="ARBA00007596"/>
    </source>
</evidence>
<keyword evidence="3 5" id="KW-0687">Ribonucleoprotein</keyword>
<dbReference type="Pfam" id="PF00471">
    <property type="entry name" value="Ribosomal_L33"/>
    <property type="match status" value="1"/>
</dbReference>
<dbReference type="AlphaFoldDB" id="A0A9D1HTN7"/>
<dbReference type="GO" id="GO:0005737">
    <property type="term" value="C:cytoplasm"/>
    <property type="evidence" value="ECO:0007669"/>
    <property type="project" value="UniProtKB-ARBA"/>
</dbReference>
<dbReference type="PANTHER" id="PTHR43168:SF2">
    <property type="entry name" value="LARGE RIBOSOMAL SUBUNIT PROTEIN BL33C"/>
    <property type="match status" value="1"/>
</dbReference>
<evidence type="ECO:0000256" key="4">
    <source>
        <dbReference type="ARBA" id="ARBA00035176"/>
    </source>
</evidence>
<comment type="caution">
    <text evidence="6">The sequence shown here is derived from an EMBL/GenBank/DDBJ whole genome shotgun (WGS) entry which is preliminary data.</text>
</comment>
<reference evidence="6" key="1">
    <citation type="submission" date="2020-10" db="EMBL/GenBank/DDBJ databases">
        <authorList>
            <person name="Gilroy R."/>
        </authorList>
    </citation>
    <scope>NUCLEOTIDE SEQUENCE</scope>
    <source>
        <strain evidence="6">CHK197-8231</strain>
    </source>
</reference>
<proteinExistence type="inferred from homology"/>
<dbReference type="InterPro" id="IPR038584">
    <property type="entry name" value="Ribosomal_bL33_sf"/>
</dbReference>
<dbReference type="PROSITE" id="PS00582">
    <property type="entry name" value="RIBOSOMAL_L33"/>
    <property type="match status" value="1"/>
</dbReference>
<reference evidence="6" key="2">
    <citation type="journal article" date="2021" name="PeerJ">
        <title>Extensive microbial diversity within the chicken gut microbiome revealed by metagenomics and culture.</title>
        <authorList>
            <person name="Gilroy R."/>
            <person name="Ravi A."/>
            <person name="Getino M."/>
            <person name="Pursley I."/>
            <person name="Horton D.L."/>
            <person name="Alikhan N.F."/>
            <person name="Baker D."/>
            <person name="Gharbi K."/>
            <person name="Hall N."/>
            <person name="Watson M."/>
            <person name="Adriaenssens E.M."/>
            <person name="Foster-Nyarko E."/>
            <person name="Jarju S."/>
            <person name="Secka A."/>
            <person name="Antonio M."/>
            <person name="Oren A."/>
            <person name="Chaudhuri R.R."/>
            <person name="La Ragione R."/>
            <person name="Hildebrand F."/>
            <person name="Pallen M.J."/>
        </authorList>
    </citation>
    <scope>NUCLEOTIDE SEQUENCE</scope>
    <source>
        <strain evidence="6">CHK197-8231</strain>
    </source>
</reference>
<dbReference type="HAMAP" id="MF_00294">
    <property type="entry name" value="Ribosomal_bL33"/>
    <property type="match status" value="1"/>
</dbReference>